<reference evidence="4 5" key="1">
    <citation type="journal article" date="2014" name="PLoS ONE">
        <title>Global Analysis of Gene Expression Profiles in Physic Nut (Jatropha curcas L.) Seedlings Exposed to Salt Stress.</title>
        <authorList>
            <person name="Zhang L."/>
            <person name="Zhang C."/>
            <person name="Wu P."/>
            <person name="Chen Y."/>
            <person name="Li M."/>
            <person name="Jiang H."/>
            <person name="Wu G."/>
        </authorList>
    </citation>
    <scope>NUCLEOTIDE SEQUENCE [LARGE SCALE GENOMIC DNA]</scope>
    <source>
        <strain evidence="5">cv. GZQX0401</strain>
        <tissue evidence="4">Young leaves</tissue>
    </source>
</reference>
<dbReference type="InterPro" id="IPR023795">
    <property type="entry name" value="Serpin_CS"/>
</dbReference>
<dbReference type="GO" id="GO:0004867">
    <property type="term" value="F:serine-type endopeptidase inhibitor activity"/>
    <property type="evidence" value="ECO:0007669"/>
    <property type="project" value="InterPro"/>
</dbReference>
<dbReference type="AlphaFoldDB" id="A0A067JK08"/>
<keyword evidence="5" id="KW-1185">Reference proteome</keyword>
<protein>
    <recommendedName>
        <fullName evidence="3">Serpin domain-containing protein</fullName>
    </recommendedName>
</protein>
<dbReference type="SUPFAM" id="SSF56574">
    <property type="entry name" value="Serpins"/>
    <property type="match status" value="1"/>
</dbReference>
<evidence type="ECO:0000256" key="1">
    <source>
        <dbReference type="ARBA" id="ARBA00009500"/>
    </source>
</evidence>
<dbReference type="InterPro" id="IPR023796">
    <property type="entry name" value="Serpin_dom"/>
</dbReference>
<dbReference type="InterPro" id="IPR042185">
    <property type="entry name" value="Serpin_sf_2"/>
</dbReference>
<dbReference type="OrthoDB" id="1063785at2759"/>
<feature type="domain" description="Serpin" evidence="3">
    <location>
        <begin position="3"/>
        <end position="273"/>
    </location>
</feature>
<accession>A0A067JK08</accession>
<gene>
    <name evidence="4" type="ORF">JCGZ_25602</name>
</gene>
<dbReference type="PANTHER" id="PTHR11461">
    <property type="entry name" value="SERINE PROTEASE INHIBITOR, SERPIN"/>
    <property type="match status" value="1"/>
</dbReference>
<dbReference type="STRING" id="180498.A0A067JK08"/>
<organism evidence="4 5">
    <name type="scientific">Jatropha curcas</name>
    <name type="common">Barbados nut</name>
    <dbReference type="NCBI Taxonomy" id="180498"/>
    <lineage>
        <taxon>Eukaryota</taxon>
        <taxon>Viridiplantae</taxon>
        <taxon>Streptophyta</taxon>
        <taxon>Embryophyta</taxon>
        <taxon>Tracheophyta</taxon>
        <taxon>Spermatophyta</taxon>
        <taxon>Magnoliopsida</taxon>
        <taxon>eudicotyledons</taxon>
        <taxon>Gunneridae</taxon>
        <taxon>Pentapetalae</taxon>
        <taxon>rosids</taxon>
        <taxon>fabids</taxon>
        <taxon>Malpighiales</taxon>
        <taxon>Euphorbiaceae</taxon>
        <taxon>Crotonoideae</taxon>
        <taxon>Jatropheae</taxon>
        <taxon>Jatropha</taxon>
    </lineage>
</organism>
<dbReference type="InterPro" id="IPR042178">
    <property type="entry name" value="Serpin_sf_1"/>
</dbReference>
<dbReference type="GO" id="GO:0005615">
    <property type="term" value="C:extracellular space"/>
    <property type="evidence" value="ECO:0007669"/>
    <property type="project" value="InterPro"/>
</dbReference>
<proteinExistence type="inferred from homology"/>
<dbReference type="InterPro" id="IPR000215">
    <property type="entry name" value="Serpin_fam"/>
</dbReference>
<dbReference type="Gene3D" id="2.30.39.10">
    <property type="entry name" value="Alpha-1-antitrypsin, domain 1"/>
    <property type="match status" value="2"/>
</dbReference>
<name>A0A067JK08_JATCU</name>
<evidence type="ECO:0000256" key="2">
    <source>
        <dbReference type="RuleBase" id="RU000411"/>
    </source>
</evidence>
<dbReference type="InterPro" id="IPR036186">
    <property type="entry name" value="Serpin_sf"/>
</dbReference>
<dbReference type="Proteomes" id="UP000027138">
    <property type="component" value="Unassembled WGS sequence"/>
</dbReference>
<dbReference type="Gene3D" id="3.30.497.10">
    <property type="entry name" value="Antithrombin, subunit I, domain 2"/>
    <property type="match status" value="2"/>
</dbReference>
<dbReference type="EMBL" id="KK915127">
    <property type="protein sequence ID" value="KDP24306.1"/>
    <property type="molecule type" value="Genomic_DNA"/>
</dbReference>
<dbReference type="Pfam" id="PF00079">
    <property type="entry name" value="Serpin"/>
    <property type="match status" value="2"/>
</dbReference>
<evidence type="ECO:0000313" key="4">
    <source>
        <dbReference type="EMBL" id="KDP24306.1"/>
    </source>
</evidence>
<comment type="similarity">
    <text evidence="1 2">Belongs to the serpin family.</text>
</comment>
<evidence type="ECO:0000313" key="5">
    <source>
        <dbReference type="Proteomes" id="UP000027138"/>
    </source>
</evidence>
<dbReference type="SMART" id="SM00093">
    <property type="entry name" value="SERPIN"/>
    <property type="match status" value="1"/>
</dbReference>
<dbReference type="PROSITE" id="PS00284">
    <property type="entry name" value="SERPIN"/>
    <property type="match status" value="1"/>
</dbReference>
<evidence type="ECO:0000259" key="3">
    <source>
        <dbReference type="SMART" id="SM00093"/>
    </source>
</evidence>
<dbReference type="PANTHER" id="PTHR11461:SF340">
    <property type="entry name" value="SERPIN DOMAIN-CONTAINING PROTEIN"/>
    <property type="match status" value="1"/>
</dbReference>
<sequence>MAVRILQKEIEKESNFVLSPLSFQLILSLIAVGSKGSTLEQLLFFLGSKSINELNDLASIVNSVFLSANESKGKRKRKLLETSSPPVVSFVTGAWVDKKYGLKPSFEKVLKTVYHATAKEVDFANKADQVTEEVNLWVKKASKGLIKNLLPKQCLDSNTALILANALYFKGSWNRKFDVSKTKHREFHLLNGEFTEMVDSASSELLALSKIFHESAIEVNEQGTEAAATTAPEFRWLCAIRNPPSFVADHPFLFIIKEEISGLVLFIGAVLNPLMVS</sequence>